<evidence type="ECO:0000313" key="9">
    <source>
        <dbReference type="Proteomes" id="UP000824890"/>
    </source>
</evidence>
<dbReference type="CDD" id="cd02440">
    <property type="entry name" value="AdoMet_MTases"/>
    <property type="match status" value="1"/>
</dbReference>
<feature type="domain" description="O-methyltransferase C-terminal" evidence="6">
    <location>
        <begin position="139"/>
        <end position="342"/>
    </location>
</feature>
<dbReference type="PROSITE" id="PS00879">
    <property type="entry name" value="ODR_DC_2_2"/>
    <property type="match status" value="1"/>
</dbReference>
<reference evidence="8 9" key="1">
    <citation type="submission" date="2021-05" db="EMBL/GenBank/DDBJ databases">
        <title>Genome Assembly of Synthetic Allotetraploid Brassica napus Reveals Homoeologous Exchanges between Subgenomes.</title>
        <authorList>
            <person name="Davis J.T."/>
        </authorList>
    </citation>
    <scope>NUCLEOTIDE SEQUENCE [LARGE SCALE GENOMIC DNA]</scope>
    <source>
        <strain evidence="9">cv. Da-Ae</strain>
        <tissue evidence="8">Seedling</tissue>
    </source>
</reference>
<sequence length="709" mass="79013">QMNSLQKSGGSSNEEEDMLLAMQLCGIELIAYCVKTARELDLLEIMARARPLGIHLSTLYLASKAAPNNPDAPVMIDRLLRLLVAYSVCTCKLVKDETGRESRTYGLGNVGKKFIKDEHGISIAPYVLFHCSHTKGVTWSYLTESILEGGASAWEKASGALENESLKEDFNESMMSHTTIVMNKILENYNGFESLRDSTLVDVGGGIGTNLAQALSKFPHLKGINFDLPHIVSEAPQIHGVEHIGGDMFDEIPRGQAILMKWILHDWSDEKCVEILRNCKKAIPETGRVIVIETIVPREVNNTDIATKNALHSDVGMMCLTRGGRERTKEEFEVLAMKGGFKLPNFIYGAYSFWYNPDNAIFIYIKLKLICIVNTLCTRICGVNLNEIFRLLLSLSGKSLHASPQLILSTMLPGAWAKPLAWFVESMVESAILGEASTEWPALSSKYIGETSQRASKYATLPVVTLFPTDKDESGNKEPASSHYSRKRSYLTESILEGGASAWERANGAFLFEYMKKTESVKEDFNESMMSHTTINYDGFESMRDCTLVDVGGGLGTSLSQALSKFPHLKCVNFDLPHVVSEAPQIHGVEHIGGDMFDEVPRGQAILMKWILHDWSDEKCVEILRNCKKALPETGRVIVIETIIPREVSDTDIATKNALHLDMIMMCLTRGGRERTKEEFEVLAMKAGFKLPNFIYGAYSFWVIELYPN</sequence>
<keyword evidence="5" id="KW-0456">Lyase</keyword>
<dbReference type="InterPro" id="IPR022657">
    <property type="entry name" value="De-COase2_CS"/>
</dbReference>
<dbReference type="EMBL" id="JAGKQM010000001">
    <property type="protein sequence ID" value="KAH0942319.1"/>
    <property type="molecule type" value="Genomic_DNA"/>
</dbReference>
<dbReference type="SUPFAM" id="SSF53335">
    <property type="entry name" value="S-adenosyl-L-methionine-dependent methyltransferases"/>
    <property type="match status" value="2"/>
</dbReference>
<dbReference type="InterPro" id="IPR012967">
    <property type="entry name" value="COMT_dimerisation"/>
</dbReference>
<dbReference type="PROSITE" id="PS51683">
    <property type="entry name" value="SAM_OMT_II"/>
    <property type="match status" value="2"/>
</dbReference>
<comment type="cofactor">
    <cofactor evidence="1">
        <name>pyridoxal 5'-phosphate</name>
        <dbReference type="ChEBI" id="CHEBI:597326"/>
    </cofactor>
</comment>
<organism evidence="8 9">
    <name type="scientific">Brassica napus</name>
    <name type="common">Rape</name>
    <dbReference type="NCBI Taxonomy" id="3708"/>
    <lineage>
        <taxon>Eukaryota</taxon>
        <taxon>Viridiplantae</taxon>
        <taxon>Streptophyta</taxon>
        <taxon>Embryophyta</taxon>
        <taxon>Tracheophyta</taxon>
        <taxon>Spermatophyta</taxon>
        <taxon>Magnoliopsida</taxon>
        <taxon>eudicotyledons</taxon>
        <taxon>Gunneridae</taxon>
        <taxon>Pentapetalae</taxon>
        <taxon>rosids</taxon>
        <taxon>malvids</taxon>
        <taxon>Brassicales</taxon>
        <taxon>Brassicaceae</taxon>
        <taxon>Brassiceae</taxon>
        <taxon>Brassica</taxon>
    </lineage>
</organism>
<dbReference type="InterPro" id="IPR029063">
    <property type="entry name" value="SAM-dependent_MTases_sf"/>
</dbReference>
<evidence type="ECO:0000256" key="5">
    <source>
        <dbReference type="ARBA" id="ARBA00023239"/>
    </source>
</evidence>
<dbReference type="SUPFAM" id="SSF46785">
    <property type="entry name" value="Winged helix' DNA-binding domain"/>
    <property type="match status" value="1"/>
</dbReference>
<gene>
    <name evidence="8" type="ORF">HID58_001956</name>
</gene>
<feature type="domain" description="O-methyltransferase dimerisation" evidence="7">
    <location>
        <begin position="29"/>
        <end position="116"/>
    </location>
</feature>
<dbReference type="Pfam" id="PF00891">
    <property type="entry name" value="Methyltransf_2"/>
    <property type="match status" value="2"/>
</dbReference>
<dbReference type="InterPro" id="IPR016461">
    <property type="entry name" value="COMT-like"/>
</dbReference>
<keyword evidence="3" id="KW-0808">Transferase</keyword>
<keyword evidence="9" id="KW-1185">Reference proteome</keyword>
<evidence type="ECO:0000256" key="1">
    <source>
        <dbReference type="ARBA" id="ARBA00001933"/>
    </source>
</evidence>
<dbReference type="Gene3D" id="1.10.10.10">
    <property type="entry name" value="Winged helix-like DNA-binding domain superfamily/Winged helix DNA-binding domain"/>
    <property type="match status" value="1"/>
</dbReference>
<evidence type="ECO:0000259" key="6">
    <source>
        <dbReference type="Pfam" id="PF00891"/>
    </source>
</evidence>
<feature type="domain" description="O-methyltransferase C-terminal" evidence="6">
    <location>
        <begin position="489"/>
        <end position="690"/>
    </location>
</feature>
<dbReference type="InterPro" id="IPR036390">
    <property type="entry name" value="WH_DNA-bd_sf"/>
</dbReference>
<dbReference type="Proteomes" id="UP000824890">
    <property type="component" value="Unassembled WGS sequence"/>
</dbReference>
<dbReference type="Gene3D" id="3.40.50.150">
    <property type="entry name" value="Vaccinia Virus protein VP39"/>
    <property type="match status" value="2"/>
</dbReference>
<dbReference type="Pfam" id="PF08100">
    <property type="entry name" value="Dimerisation"/>
    <property type="match status" value="1"/>
</dbReference>
<name>A0ABQ8EKV9_BRANA</name>
<feature type="non-terminal residue" evidence="8">
    <location>
        <position position="1"/>
    </location>
</feature>
<keyword evidence="2" id="KW-0489">Methyltransferase</keyword>
<proteinExistence type="predicted"/>
<evidence type="ECO:0000256" key="4">
    <source>
        <dbReference type="ARBA" id="ARBA00022691"/>
    </source>
</evidence>
<dbReference type="PANTHER" id="PTHR11746">
    <property type="entry name" value="O-METHYLTRANSFERASE"/>
    <property type="match status" value="1"/>
</dbReference>
<dbReference type="InterPro" id="IPR001077">
    <property type="entry name" value="COMT_C"/>
</dbReference>
<protein>
    <submittedName>
        <fullName evidence="8">Uncharacterized protein</fullName>
    </submittedName>
</protein>
<keyword evidence="4" id="KW-0949">S-adenosyl-L-methionine</keyword>
<evidence type="ECO:0000256" key="2">
    <source>
        <dbReference type="ARBA" id="ARBA00022603"/>
    </source>
</evidence>
<evidence type="ECO:0000256" key="3">
    <source>
        <dbReference type="ARBA" id="ARBA00022679"/>
    </source>
</evidence>
<accession>A0ABQ8EKV9</accession>
<comment type="caution">
    <text evidence="8">The sequence shown here is derived from an EMBL/GenBank/DDBJ whole genome shotgun (WGS) entry which is preliminary data.</text>
</comment>
<evidence type="ECO:0000259" key="7">
    <source>
        <dbReference type="Pfam" id="PF08100"/>
    </source>
</evidence>
<evidence type="ECO:0000313" key="8">
    <source>
        <dbReference type="EMBL" id="KAH0942319.1"/>
    </source>
</evidence>
<dbReference type="InterPro" id="IPR036388">
    <property type="entry name" value="WH-like_DNA-bd_sf"/>
</dbReference>